<protein>
    <submittedName>
        <fullName evidence="1">Uncharacterized protein</fullName>
    </submittedName>
</protein>
<dbReference type="EMBL" id="JTDE01000268">
    <property type="protein sequence ID" value="KAF7261757.1"/>
    <property type="molecule type" value="Genomic_DNA"/>
</dbReference>
<sequence>MFSVRLWSLTQISRAVGKIEQNLTALLIDGPCWYSKSNEQLCFALSNSIWCAKQTEMPLSGPILTVSYQTSITLTTISRAFLIDNSSDLISL</sequence>
<proteinExistence type="predicted"/>
<organism evidence="1 2">
    <name type="scientific">Paragonimus skrjabini miyazakii</name>
    <dbReference type="NCBI Taxonomy" id="59628"/>
    <lineage>
        <taxon>Eukaryota</taxon>
        <taxon>Metazoa</taxon>
        <taxon>Spiralia</taxon>
        <taxon>Lophotrochozoa</taxon>
        <taxon>Platyhelminthes</taxon>
        <taxon>Trematoda</taxon>
        <taxon>Digenea</taxon>
        <taxon>Plagiorchiida</taxon>
        <taxon>Troglotremata</taxon>
        <taxon>Troglotrematidae</taxon>
        <taxon>Paragonimus</taxon>
    </lineage>
</organism>
<name>A0A8S9ZCE6_9TREM</name>
<keyword evidence="2" id="KW-1185">Reference proteome</keyword>
<dbReference type="Proteomes" id="UP000822476">
    <property type="component" value="Unassembled WGS sequence"/>
</dbReference>
<reference evidence="1" key="1">
    <citation type="submission" date="2019-07" db="EMBL/GenBank/DDBJ databases">
        <title>Annotation for the trematode Paragonimus miyazaki's.</title>
        <authorList>
            <person name="Choi Y.-J."/>
        </authorList>
    </citation>
    <scope>NUCLEOTIDE SEQUENCE</scope>
    <source>
        <strain evidence="1">Japan</strain>
    </source>
</reference>
<evidence type="ECO:0000313" key="1">
    <source>
        <dbReference type="EMBL" id="KAF7261757.1"/>
    </source>
</evidence>
<accession>A0A8S9ZCE6</accession>
<gene>
    <name evidence="1" type="ORF">EG68_00988</name>
</gene>
<evidence type="ECO:0000313" key="2">
    <source>
        <dbReference type="Proteomes" id="UP000822476"/>
    </source>
</evidence>
<dbReference type="AlphaFoldDB" id="A0A8S9ZCE6"/>
<comment type="caution">
    <text evidence="1">The sequence shown here is derived from an EMBL/GenBank/DDBJ whole genome shotgun (WGS) entry which is preliminary data.</text>
</comment>